<dbReference type="EMBL" id="JBHFFA010000002">
    <property type="protein sequence ID" value="KAL2644716.1"/>
    <property type="molecule type" value="Genomic_DNA"/>
</dbReference>
<evidence type="ECO:0000313" key="2">
    <source>
        <dbReference type="EMBL" id="KAL2644716.1"/>
    </source>
</evidence>
<dbReference type="Proteomes" id="UP001605036">
    <property type="component" value="Unassembled WGS sequence"/>
</dbReference>
<sequence>MTKETIDLSHREVQEAKREEETNYATSQPPETDVIDNVKKSLAYGEEVVVPILLLLEESRAEVEKEVGRRMSLVEIVSHFSKRKWKEEKDKIRMEARNAILDKIQAKIEVERMTLKCEELQSECWTKDDT</sequence>
<proteinExistence type="predicted"/>
<gene>
    <name evidence="2" type="ORF">R1flu_012303</name>
</gene>
<keyword evidence="3" id="KW-1185">Reference proteome</keyword>
<protein>
    <submittedName>
        <fullName evidence="2">Uncharacterized protein</fullName>
    </submittedName>
</protein>
<accession>A0ABD1ZAK0</accession>
<name>A0ABD1ZAK0_9MARC</name>
<comment type="caution">
    <text evidence="2">The sequence shown here is derived from an EMBL/GenBank/DDBJ whole genome shotgun (WGS) entry which is preliminary data.</text>
</comment>
<dbReference type="AlphaFoldDB" id="A0ABD1ZAK0"/>
<feature type="compositionally biased region" description="Basic and acidic residues" evidence="1">
    <location>
        <begin position="1"/>
        <end position="21"/>
    </location>
</feature>
<organism evidence="2 3">
    <name type="scientific">Riccia fluitans</name>
    <dbReference type="NCBI Taxonomy" id="41844"/>
    <lineage>
        <taxon>Eukaryota</taxon>
        <taxon>Viridiplantae</taxon>
        <taxon>Streptophyta</taxon>
        <taxon>Embryophyta</taxon>
        <taxon>Marchantiophyta</taxon>
        <taxon>Marchantiopsida</taxon>
        <taxon>Marchantiidae</taxon>
        <taxon>Marchantiales</taxon>
        <taxon>Ricciaceae</taxon>
        <taxon>Riccia</taxon>
    </lineage>
</organism>
<evidence type="ECO:0000313" key="3">
    <source>
        <dbReference type="Proteomes" id="UP001605036"/>
    </source>
</evidence>
<feature type="region of interest" description="Disordered" evidence="1">
    <location>
        <begin position="1"/>
        <end position="32"/>
    </location>
</feature>
<reference evidence="2 3" key="1">
    <citation type="submission" date="2024-09" db="EMBL/GenBank/DDBJ databases">
        <title>Chromosome-scale assembly of Riccia fluitans.</title>
        <authorList>
            <person name="Paukszto L."/>
            <person name="Sawicki J."/>
            <person name="Karawczyk K."/>
            <person name="Piernik-Szablinska J."/>
            <person name="Szczecinska M."/>
            <person name="Mazdziarz M."/>
        </authorList>
    </citation>
    <scope>NUCLEOTIDE SEQUENCE [LARGE SCALE GENOMIC DNA]</scope>
    <source>
        <strain evidence="2">Rf_01</strain>
        <tissue evidence="2">Aerial parts of the thallus</tissue>
    </source>
</reference>
<evidence type="ECO:0000256" key="1">
    <source>
        <dbReference type="SAM" id="MobiDB-lite"/>
    </source>
</evidence>